<dbReference type="PANTHER" id="PTHR33164:SF43">
    <property type="entry name" value="HTH-TYPE TRANSCRIPTIONAL REPRESSOR YETL"/>
    <property type="match status" value="1"/>
</dbReference>
<evidence type="ECO:0000256" key="3">
    <source>
        <dbReference type="ARBA" id="ARBA00023163"/>
    </source>
</evidence>
<dbReference type="InterPro" id="IPR039422">
    <property type="entry name" value="MarR/SlyA-like"/>
</dbReference>
<keyword evidence="3" id="KW-0804">Transcription</keyword>
<dbReference type="Proteomes" id="UP000185739">
    <property type="component" value="Chromosome"/>
</dbReference>
<dbReference type="RefSeq" id="WP_075148601.1">
    <property type="nucleotide sequence ID" value="NZ_CP018839.1"/>
</dbReference>
<keyword evidence="5" id="KW-1185">Reference proteome</keyword>
<organism evidence="4 5">
    <name type="scientific">Thauera chlorobenzoica</name>
    <dbReference type="NCBI Taxonomy" id="96773"/>
    <lineage>
        <taxon>Bacteria</taxon>
        <taxon>Pseudomonadati</taxon>
        <taxon>Pseudomonadota</taxon>
        <taxon>Betaproteobacteria</taxon>
        <taxon>Rhodocyclales</taxon>
        <taxon>Zoogloeaceae</taxon>
        <taxon>Thauera</taxon>
    </lineage>
</organism>
<dbReference type="PROSITE" id="PS01117">
    <property type="entry name" value="HTH_MARR_1"/>
    <property type="match status" value="1"/>
</dbReference>
<dbReference type="PANTHER" id="PTHR33164">
    <property type="entry name" value="TRANSCRIPTIONAL REGULATOR, MARR FAMILY"/>
    <property type="match status" value="1"/>
</dbReference>
<dbReference type="Pfam" id="PF12802">
    <property type="entry name" value="MarR_2"/>
    <property type="match status" value="1"/>
</dbReference>
<dbReference type="EMBL" id="CP018839">
    <property type="protein sequence ID" value="APR05200.1"/>
    <property type="molecule type" value="Genomic_DNA"/>
</dbReference>
<dbReference type="InterPro" id="IPR036390">
    <property type="entry name" value="WH_DNA-bd_sf"/>
</dbReference>
<protein>
    <submittedName>
        <fullName evidence="4">Transcriptional regulator, MarR family</fullName>
    </submittedName>
</protein>
<dbReference type="AlphaFoldDB" id="A0A1H5RSL9"/>
<keyword evidence="1" id="KW-0805">Transcription regulation</keyword>
<sequence>MRKHQGKPANSDLAEVFHGPMAGELGFHLRRGQIAAFRQFARAITTPEGITPGLYGMLQVIANNPGMSQSALAVAMDVDRSSIVKVVNQLEEKGLIVRDASPTDRRRYCLHMTTPGVQALARIEQAVMRQDQDFSARLSDAERGTLIELLKRLYQQDSETPASVRE</sequence>
<dbReference type="InterPro" id="IPR023187">
    <property type="entry name" value="Tscrpt_reg_MarR-type_CS"/>
</dbReference>
<name>A0A1H5RSL9_9RHOO</name>
<dbReference type="PRINTS" id="PR00598">
    <property type="entry name" value="HTHMARR"/>
</dbReference>
<dbReference type="SMART" id="SM00347">
    <property type="entry name" value="HTH_MARR"/>
    <property type="match status" value="1"/>
</dbReference>
<dbReference type="STRING" id="96773.Tchl_2360"/>
<dbReference type="GO" id="GO:0003677">
    <property type="term" value="F:DNA binding"/>
    <property type="evidence" value="ECO:0007669"/>
    <property type="project" value="UniProtKB-KW"/>
</dbReference>
<reference evidence="4 5" key="1">
    <citation type="submission" date="2016-12" db="EMBL/GenBank/DDBJ databases">
        <title>Complete genome sequence of Thauera chlorobenzoica, a Betaproteobacterium degrading haloaromatics anaerobically to CO2 and halides.</title>
        <authorList>
            <person name="Goris T."/>
            <person name="Mergelsberg M."/>
            <person name="Boll M."/>
        </authorList>
    </citation>
    <scope>NUCLEOTIDE SEQUENCE [LARGE SCALE GENOMIC DNA]</scope>
    <source>
        <strain evidence="4 5">3CB1</strain>
    </source>
</reference>
<dbReference type="InterPro" id="IPR036388">
    <property type="entry name" value="WH-like_DNA-bd_sf"/>
</dbReference>
<dbReference type="SUPFAM" id="SSF46785">
    <property type="entry name" value="Winged helix' DNA-binding domain"/>
    <property type="match status" value="1"/>
</dbReference>
<dbReference type="GO" id="GO:0003700">
    <property type="term" value="F:DNA-binding transcription factor activity"/>
    <property type="evidence" value="ECO:0007669"/>
    <property type="project" value="InterPro"/>
</dbReference>
<dbReference type="KEGG" id="tcl:Tchl_2360"/>
<proteinExistence type="predicted"/>
<dbReference type="InterPro" id="IPR000835">
    <property type="entry name" value="HTH_MarR-typ"/>
</dbReference>
<evidence type="ECO:0000256" key="1">
    <source>
        <dbReference type="ARBA" id="ARBA00023015"/>
    </source>
</evidence>
<dbReference type="Gene3D" id="1.10.10.10">
    <property type="entry name" value="Winged helix-like DNA-binding domain superfamily/Winged helix DNA-binding domain"/>
    <property type="match status" value="1"/>
</dbReference>
<gene>
    <name evidence="4" type="ORF">Tchl_2360</name>
</gene>
<dbReference type="GO" id="GO:0006950">
    <property type="term" value="P:response to stress"/>
    <property type="evidence" value="ECO:0007669"/>
    <property type="project" value="TreeGrafter"/>
</dbReference>
<evidence type="ECO:0000256" key="2">
    <source>
        <dbReference type="ARBA" id="ARBA00023125"/>
    </source>
</evidence>
<keyword evidence="2" id="KW-0238">DNA-binding</keyword>
<accession>A0A1H5RSL9</accession>
<dbReference type="PROSITE" id="PS50995">
    <property type="entry name" value="HTH_MARR_2"/>
    <property type="match status" value="1"/>
</dbReference>
<evidence type="ECO:0000313" key="5">
    <source>
        <dbReference type="Proteomes" id="UP000185739"/>
    </source>
</evidence>
<evidence type="ECO:0000313" key="4">
    <source>
        <dbReference type="EMBL" id="APR05200.1"/>
    </source>
</evidence>